<keyword evidence="1" id="KW-0808">Transferase</keyword>
<comment type="caution">
    <text evidence="1">The sequence shown here is derived from an EMBL/GenBank/DDBJ whole genome shotgun (WGS) entry which is preliminary data.</text>
</comment>
<organism evidence="1 2">
    <name type="scientific">Aspergillus kawachii</name>
    <name type="common">White koji mold</name>
    <name type="synonym">Aspergillus awamori var. kawachi</name>
    <dbReference type="NCBI Taxonomy" id="1069201"/>
    <lineage>
        <taxon>Eukaryota</taxon>
        <taxon>Fungi</taxon>
        <taxon>Dikarya</taxon>
        <taxon>Ascomycota</taxon>
        <taxon>Pezizomycotina</taxon>
        <taxon>Eurotiomycetes</taxon>
        <taxon>Eurotiomycetidae</taxon>
        <taxon>Eurotiales</taxon>
        <taxon>Aspergillaceae</taxon>
        <taxon>Aspergillus</taxon>
        <taxon>Aspergillus subgen. Circumdati</taxon>
    </lineage>
</organism>
<evidence type="ECO:0000313" key="2">
    <source>
        <dbReference type="Proteomes" id="UP000075230"/>
    </source>
</evidence>
<evidence type="ECO:0000313" key="1">
    <source>
        <dbReference type="EMBL" id="GAT24043.1"/>
    </source>
</evidence>
<proteinExistence type="predicted"/>
<dbReference type="GO" id="GO:0016746">
    <property type="term" value="F:acyltransferase activity"/>
    <property type="evidence" value="ECO:0007669"/>
    <property type="project" value="UniProtKB-KW"/>
</dbReference>
<gene>
    <name evidence="1" type="ORF">RIB2604_01711860</name>
</gene>
<name>A0A146FF21_ASPKA</name>
<dbReference type="Proteomes" id="UP000075230">
    <property type="component" value="Unassembled WGS sequence"/>
</dbReference>
<reference evidence="2" key="2">
    <citation type="submission" date="2016-02" db="EMBL/GenBank/DDBJ databases">
        <title>Genome sequencing of Aspergillus luchuensis NBRC 4314.</title>
        <authorList>
            <person name="Yamada O."/>
        </authorList>
    </citation>
    <scope>NUCLEOTIDE SEQUENCE [LARGE SCALE GENOMIC DNA]</scope>
    <source>
        <strain evidence="2">RIB 2604</strain>
    </source>
</reference>
<keyword evidence="1" id="KW-0012">Acyltransferase</keyword>
<dbReference type="AlphaFoldDB" id="A0A146FF21"/>
<reference evidence="1 2" key="1">
    <citation type="journal article" date="2016" name="DNA Res.">
        <title>Genome sequence of Aspergillus luchuensis NBRC 4314.</title>
        <authorList>
            <person name="Yamada O."/>
            <person name="Machida M."/>
            <person name="Hosoyama A."/>
            <person name="Goto M."/>
            <person name="Takahashi T."/>
            <person name="Futagami T."/>
            <person name="Yamagata Y."/>
            <person name="Takeuchi M."/>
            <person name="Kobayashi T."/>
            <person name="Koike H."/>
            <person name="Abe K."/>
            <person name="Asai K."/>
            <person name="Arita M."/>
            <person name="Fujita N."/>
            <person name="Fukuda K."/>
            <person name="Higa K."/>
            <person name="Horikawa H."/>
            <person name="Ishikawa T."/>
            <person name="Jinno K."/>
            <person name="Kato Y."/>
            <person name="Kirimura K."/>
            <person name="Mizutani O."/>
            <person name="Nakasone K."/>
            <person name="Sano M."/>
            <person name="Shiraishi Y."/>
            <person name="Tsukahara M."/>
            <person name="Gomi K."/>
        </authorList>
    </citation>
    <scope>NUCLEOTIDE SEQUENCE [LARGE SCALE GENOMIC DNA]</scope>
    <source>
        <strain evidence="1 2">RIB 2604</strain>
    </source>
</reference>
<accession>A0A146FF21</accession>
<dbReference type="EMBL" id="BCWF01000017">
    <property type="protein sequence ID" value="GAT24043.1"/>
    <property type="molecule type" value="Genomic_DNA"/>
</dbReference>
<sequence>MATPTIPISLGSSPQHSEGDAGWMLDCGDGGQCDLLKHTKWRLGKLRLRIATKGNKHTKQHSGMLGPWWDCDRLAGLHWRMRHQKLHLFVNQGVLSYF</sequence>
<protein>
    <submittedName>
        <fullName evidence="1">Diacylglycerol O-acyltransferase</fullName>
    </submittedName>
</protein>